<reference evidence="2 3" key="1">
    <citation type="submission" date="2019-04" db="EMBL/GenBank/DDBJ databases">
        <title>Aspergillus burnettii sp. nov., novel species from soil in southeast Queensland.</title>
        <authorList>
            <person name="Gilchrist C.L.M."/>
            <person name="Pitt J.I."/>
            <person name="Lange L."/>
            <person name="Lacey H.J."/>
            <person name="Vuong D."/>
            <person name="Midgley D.J."/>
            <person name="Greenfield P."/>
            <person name="Bradbury M."/>
            <person name="Lacey E."/>
            <person name="Busk P.K."/>
            <person name="Pilgaard B."/>
            <person name="Chooi Y.H."/>
            <person name="Piggott A.M."/>
        </authorList>
    </citation>
    <scope>NUCLEOTIDE SEQUENCE [LARGE SCALE GENOMIC DNA]</scope>
    <source>
        <strain evidence="2 3">FRR 5400</strain>
    </source>
</reference>
<comment type="caution">
    <text evidence="2">The sequence shown here is derived from an EMBL/GenBank/DDBJ whole genome shotgun (WGS) entry which is preliminary data.</text>
</comment>
<evidence type="ECO:0000313" key="2">
    <source>
        <dbReference type="EMBL" id="KAF5854755.1"/>
    </source>
</evidence>
<feature type="compositionally biased region" description="Polar residues" evidence="1">
    <location>
        <begin position="28"/>
        <end position="47"/>
    </location>
</feature>
<keyword evidence="3" id="KW-1185">Reference proteome</keyword>
<proteinExistence type="predicted"/>
<evidence type="ECO:0000313" key="3">
    <source>
        <dbReference type="Proteomes" id="UP000541154"/>
    </source>
</evidence>
<gene>
    <name evidence="2" type="ORF">ETB97_012087</name>
</gene>
<name>A0A8H5ZT85_PETAA</name>
<dbReference type="AlphaFoldDB" id="A0A8H5ZT85"/>
<dbReference type="Proteomes" id="UP000541154">
    <property type="component" value="Unassembled WGS sequence"/>
</dbReference>
<feature type="region of interest" description="Disordered" evidence="1">
    <location>
        <begin position="19"/>
        <end position="47"/>
    </location>
</feature>
<feature type="region of interest" description="Disordered" evidence="1">
    <location>
        <begin position="92"/>
        <end position="113"/>
    </location>
</feature>
<accession>A0A8H5ZT85</accession>
<organism evidence="2 3">
    <name type="scientific">Petromyces alliaceus</name>
    <name type="common">Aspergillus alliaceus</name>
    <dbReference type="NCBI Taxonomy" id="209559"/>
    <lineage>
        <taxon>Eukaryota</taxon>
        <taxon>Fungi</taxon>
        <taxon>Dikarya</taxon>
        <taxon>Ascomycota</taxon>
        <taxon>Pezizomycotina</taxon>
        <taxon>Eurotiomycetes</taxon>
        <taxon>Eurotiomycetidae</taxon>
        <taxon>Eurotiales</taxon>
        <taxon>Aspergillaceae</taxon>
        <taxon>Aspergillus</taxon>
        <taxon>Aspergillus subgen. Circumdati</taxon>
    </lineage>
</organism>
<protein>
    <submittedName>
        <fullName evidence="2">Uncharacterized protein</fullName>
    </submittedName>
</protein>
<evidence type="ECO:0000256" key="1">
    <source>
        <dbReference type="SAM" id="MobiDB-lite"/>
    </source>
</evidence>
<dbReference type="EMBL" id="SPNV01000803">
    <property type="protein sequence ID" value="KAF5854755.1"/>
    <property type="molecule type" value="Genomic_DNA"/>
</dbReference>
<sequence>MSRSMLSSAARQLWRQQFPRRGVPVLPSSKTRLSISPSLGDSTPRRQLSYASCESKTIRLNPPRRTISPFMRVQQHCAFSSSSIRTATKVLQNPRTGEDGNPLMIDISPRAAE</sequence>
<feature type="non-terminal residue" evidence="2">
    <location>
        <position position="113"/>
    </location>
</feature>